<accession>A0A2C9ZLU3</accession>
<comment type="similarity">
    <text evidence="1 6 7">Belongs to the peptidase S8 family.</text>
</comment>
<keyword evidence="3 6" id="KW-0378">Hydrolase</keyword>
<dbReference type="Gene3D" id="2.60.40.10">
    <property type="entry name" value="Immunoglobulins"/>
    <property type="match status" value="1"/>
</dbReference>
<organism evidence="10 11">
    <name type="scientific">Streptosporangium minutum</name>
    <dbReference type="NCBI Taxonomy" id="569862"/>
    <lineage>
        <taxon>Bacteria</taxon>
        <taxon>Bacillati</taxon>
        <taxon>Actinomycetota</taxon>
        <taxon>Actinomycetes</taxon>
        <taxon>Streptosporangiales</taxon>
        <taxon>Streptosporangiaceae</taxon>
        <taxon>Streptosporangium</taxon>
    </lineage>
</organism>
<dbReference type="GO" id="GO:0005975">
    <property type="term" value="P:carbohydrate metabolic process"/>
    <property type="evidence" value="ECO:0007669"/>
    <property type="project" value="UniProtKB-ARBA"/>
</dbReference>
<feature type="signal peptide" evidence="8">
    <location>
        <begin position="1"/>
        <end position="17"/>
    </location>
</feature>
<dbReference type="InterPro" id="IPR000209">
    <property type="entry name" value="Peptidase_S8/S53_dom"/>
</dbReference>
<keyword evidence="4 6" id="KW-0720">Serine protease</keyword>
<dbReference type="InterPro" id="IPR022398">
    <property type="entry name" value="Peptidase_S8_His-AS"/>
</dbReference>
<evidence type="ECO:0000256" key="2">
    <source>
        <dbReference type="ARBA" id="ARBA00022670"/>
    </source>
</evidence>
<feature type="active site" description="Charge relay system" evidence="5 6">
    <location>
        <position position="208"/>
    </location>
</feature>
<evidence type="ECO:0000313" key="10">
    <source>
        <dbReference type="EMBL" id="OUC94278.1"/>
    </source>
</evidence>
<feature type="active site" description="Charge relay system" evidence="5 6">
    <location>
        <position position="410"/>
    </location>
</feature>
<dbReference type="InterPro" id="IPR013783">
    <property type="entry name" value="Ig-like_fold"/>
</dbReference>
<dbReference type="InterPro" id="IPR023827">
    <property type="entry name" value="Peptidase_S8_Asp-AS"/>
</dbReference>
<evidence type="ECO:0000313" key="11">
    <source>
        <dbReference type="Proteomes" id="UP000194761"/>
    </source>
</evidence>
<dbReference type="PANTHER" id="PTHR43806:SF11">
    <property type="entry name" value="CEREVISIN-RELATED"/>
    <property type="match status" value="1"/>
</dbReference>
<evidence type="ECO:0000256" key="3">
    <source>
        <dbReference type="ARBA" id="ARBA00022801"/>
    </source>
</evidence>
<name>A0A2C9ZLU3_9ACTN</name>
<keyword evidence="11" id="KW-1185">Reference proteome</keyword>
<gene>
    <name evidence="10" type="ORF">CA984_23030</name>
</gene>
<dbReference type="PROSITE" id="PS51892">
    <property type="entry name" value="SUBTILASE"/>
    <property type="match status" value="1"/>
</dbReference>
<dbReference type="PRINTS" id="PR00723">
    <property type="entry name" value="SUBTILISIN"/>
</dbReference>
<evidence type="ECO:0000256" key="6">
    <source>
        <dbReference type="PROSITE-ProRule" id="PRU01240"/>
    </source>
</evidence>
<reference evidence="10 11" key="1">
    <citation type="submission" date="2017-05" db="EMBL/GenBank/DDBJ databases">
        <title>Biotechnological potential of actinobacteria isolated from South African environments.</title>
        <authorList>
            <person name="Le Roes-Hill M."/>
            <person name="Prins A."/>
            <person name="Durrell K.A."/>
        </authorList>
    </citation>
    <scope>NUCLEOTIDE SEQUENCE [LARGE SCALE GENOMIC DNA]</scope>
    <source>
        <strain evidence="10">M26</strain>
    </source>
</reference>
<dbReference type="PROSITE" id="PS00138">
    <property type="entry name" value="SUBTILASE_SER"/>
    <property type="match status" value="1"/>
</dbReference>
<evidence type="ECO:0000256" key="8">
    <source>
        <dbReference type="SAM" id="SignalP"/>
    </source>
</evidence>
<feature type="chain" id="PRO_5038752094" description="Peptidase S8/S53 domain-containing protein" evidence="8">
    <location>
        <begin position="18"/>
        <end position="1065"/>
    </location>
</feature>
<evidence type="ECO:0000256" key="5">
    <source>
        <dbReference type="PIRSR" id="PIRSR615500-1"/>
    </source>
</evidence>
<protein>
    <recommendedName>
        <fullName evidence="9">Peptidase S8/S53 domain-containing protein</fullName>
    </recommendedName>
</protein>
<keyword evidence="8" id="KW-0732">Signal</keyword>
<dbReference type="GO" id="GO:0004252">
    <property type="term" value="F:serine-type endopeptidase activity"/>
    <property type="evidence" value="ECO:0007669"/>
    <property type="project" value="UniProtKB-UniRule"/>
</dbReference>
<dbReference type="SUPFAM" id="SSF52743">
    <property type="entry name" value="Subtilisin-like"/>
    <property type="match status" value="1"/>
</dbReference>
<dbReference type="InterPro" id="IPR015500">
    <property type="entry name" value="Peptidase_S8_subtilisin-rel"/>
</dbReference>
<dbReference type="EMBL" id="NGFP01000110">
    <property type="protein sequence ID" value="OUC94278.1"/>
    <property type="molecule type" value="Genomic_DNA"/>
</dbReference>
<dbReference type="InterPro" id="IPR023828">
    <property type="entry name" value="Peptidase_S8_Ser-AS"/>
</dbReference>
<sequence>MIMQLTAVSLTAALLSAGPPPVSPISGAPAAADSPRTVTLITGDRVRVTGDSVRVTPGEGRSSVAFSTQKIGGRLRVVPADAFAALGSGRLDPRLFDVSTLLEYGYDDRRADLPLIIGGSGARSLTAPRGATVTRQLPAVNGMAVRQSKREGARSWKDLRGALAAKTTRIWLDGKATLSLDESVKQIGAPAAWEKGFTGTGVKVAVLDSGVDDTHPDLAGKVTARKNFTGDGTDADLTGHGTHVASTVAGGGAASGGRHRGVAPGATLLDAKVCPTRMCEESAILAGMQWAAEQGARVANLSIGRPEMPGLDPLEEAVQTLTERYGVLFVVAAGNYGRQGTVTSPATADAALAVGAVDGADQLARFSSQGPRASDGGLKPDITAPGVAIMAARSKDLAGEGSYTEMTGTSMAAPHVAGAAAITAGQHPDWTPEQLKAALMAPARPQPGTGVYAQGAGRVDVARAIAQTVTTTPSSLGFGRQAWPHGDDQPVTKKLSYRNAGSAPVTLRLAMRGDAAVFAVTPETVTVPAGGQAEVSVTADTRGGSPDGLTGAYLEATADGVIVAGTPVAVDKEVESYDLTLRGADPNGLTTILRTDVGTRDLNLVTVLPEADGTATVRLPKGTYTVDSKTFGDQGLTMLVGPGLRLEADRTVTLDQSAARPVSIDPPDPAAAHLLTEVTYSGVALDGRPYYLGAMVTMFDPEPRIRTAQIGAERPGDLRTMVSGQWAVPGPDGGFNGSASSYRLAWFLRGQVPTGFSKQVERKDLAAVRRSYAVQREGATASIASGAWPADGTFFNTLFTTEFAGPFTHTEYVNTDGGIRWKHFMRELAEVSGGETVSAATRYEAGRAYVERWNRGVFGPALVNTMDEPVVTRAGDVVTAAPLLYADGAGRTGDSSVTKARIALYRDGQLVSDEPYLNARFTVPSAAARYRLVAESERGPEPVSSTRTSIAWTFRSAAGTDGPLPLSVIGFAPPLDERNTAPAGKAYAVPVAVRAQPGLAAGTVSALAVDVSYDDGATWQKVPVAGGVVLLRHPAAAGFVSLRARATTASGATADQTIIRAYRIA</sequence>
<dbReference type="GO" id="GO:0006508">
    <property type="term" value="P:proteolysis"/>
    <property type="evidence" value="ECO:0007669"/>
    <property type="project" value="UniProtKB-KW"/>
</dbReference>
<evidence type="ECO:0000259" key="9">
    <source>
        <dbReference type="Pfam" id="PF00082"/>
    </source>
</evidence>
<keyword evidence="2 6" id="KW-0645">Protease</keyword>
<dbReference type="AlphaFoldDB" id="A0A2C9ZLU3"/>
<feature type="active site" description="Charge relay system" evidence="5 6">
    <location>
        <position position="240"/>
    </location>
</feature>
<evidence type="ECO:0000256" key="4">
    <source>
        <dbReference type="ARBA" id="ARBA00022825"/>
    </source>
</evidence>
<feature type="domain" description="Peptidase S8/S53" evidence="9">
    <location>
        <begin position="199"/>
        <end position="455"/>
    </location>
</feature>
<comment type="caution">
    <text evidence="10">The sequence shown here is derived from an EMBL/GenBank/DDBJ whole genome shotgun (WGS) entry which is preliminary data.</text>
</comment>
<evidence type="ECO:0000256" key="1">
    <source>
        <dbReference type="ARBA" id="ARBA00011073"/>
    </source>
</evidence>
<evidence type="ECO:0000256" key="7">
    <source>
        <dbReference type="RuleBase" id="RU003355"/>
    </source>
</evidence>
<dbReference type="Proteomes" id="UP000194761">
    <property type="component" value="Unassembled WGS sequence"/>
</dbReference>
<dbReference type="InterPro" id="IPR036852">
    <property type="entry name" value="Peptidase_S8/S53_dom_sf"/>
</dbReference>
<proteinExistence type="inferred from homology"/>
<dbReference type="PROSITE" id="PS00136">
    <property type="entry name" value="SUBTILASE_ASP"/>
    <property type="match status" value="1"/>
</dbReference>
<dbReference type="Pfam" id="PF00082">
    <property type="entry name" value="Peptidase_S8"/>
    <property type="match status" value="1"/>
</dbReference>
<dbReference type="Gene3D" id="3.40.50.200">
    <property type="entry name" value="Peptidase S8/S53 domain"/>
    <property type="match status" value="1"/>
</dbReference>
<dbReference type="PROSITE" id="PS00137">
    <property type="entry name" value="SUBTILASE_HIS"/>
    <property type="match status" value="1"/>
</dbReference>
<dbReference type="InterPro" id="IPR050131">
    <property type="entry name" value="Peptidase_S8_subtilisin-like"/>
</dbReference>
<dbReference type="PANTHER" id="PTHR43806">
    <property type="entry name" value="PEPTIDASE S8"/>
    <property type="match status" value="1"/>
</dbReference>